<keyword evidence="2" id="KW-0472">Membrane</keyword>
<keyword evidence="2" id="KW-1134">Transmembrane beta strand</keyword>
<sequence length="510" mass="54357">MTPFSLPRARRLPALSTLCGALAAALLLSACTAGPDYQRPAYQDVPLHNVGLLQQRTAGAPMPALDHWWDGFNDPALSEIIRRVLAQNLDLSAALARVEQARAAARVAGARRLPEGDLSGQAARARQSLQSPLGEIARTFPGYQRTQNLFELDGGASWELDLAGALKRGAQAADAELEAAEAQHAGVRISVAAEAADAYFRIRGAQARIALAEHQVKASADLGEIVRLRLKDGLASVAETAQADARLAQSRAALPPLRTELERHLNRLDVLMGTAPGTYAGQLAQGADASQVPAISVSQSSVELMRRRPDVIAAERKLAASNERIGQAMAAWYPDLSLSALVGFQSLGAAGFLSADSLQAQGGLGLRWRLFDFGRIDAEIDRAKGAHAEALAVYRKSMLQAAEDVENAIMALVQLEQQSRDLNAEVDAQQLARSNAEEAYKGGVLSLAEVLTQDRLLLAAQDEMAQVHADNARAAVSVFRALGGWMVMSWPCVDFLRRTVAAVVCAAGCT</sequence>
<keyword evidence="3" id="KW-0175">Coiled coil</keyword>
<keyword evidence="2" id="KW-0812">Transmembrane</keyword>
<comment type="similarity">
    <text evidence="1 2">Belongs to the outer membrane factor (OMF) (TC 1.B.17) family.</text>
</comment>
<name>A0A7V8JVM0_9BURK</name>
<protein>
    <submittedName>
        <fullName evidence="4">Outer membrane protein OprM</fullName>
    </submittedName>
</protein>
<reference evidence="5" key="1">
    <citation type="journal article" date="2020" name="MBio">
        <title>Horizontal gene transfer to a defensive symbiont with a reduced genome amongst a multipartite beetle microbiome.</title>
        <authorList>
            <person name="Waterworth S.C."/>
            <person name="Florez L.V."/>
            <person name="Rees E.R."/>
            <person name="Hertweck C."/>
            <person name="Kaltenpoth M."/>
            <person name="Kwan J.C."/>
        </authorList>
    </citation>
    <scope>NUCLEOTIDE SEQUENCE [LARGE SCALE GENOMIC DNA]</scope>
</reference>
<dbReference type="SUPFAM" id="SSF56954">
    <property type="entry name" value="Outer membrane efflux proteins (OEP)"/>
    <property type="match status" value="1"/>
</dbReference>
<dbReference type="InterPro" id="IPR003423">
    <property type="entry name" value="OMP_efflux"/>
</dbReference>
<dbReference type="GO" id="GO:0015562">
    <property type="term" value="F:efflux transmembrane transporter activity"/>
    <property type="evidence" value="ECO:0007669"/>
    <property type="project" value="InterPro"/>
</dbReference>
<evidence type="ECO:0000313" key="4">
    <source>
        <dbReference type="EMBL" id="KAF1047844.1"/>
    </source>
</evidence>
<keyword evidence="2" id="KW-0449">Lipoprotein</keyword>
<keyword evidence="2" id="KW-0564">Palmitate</keyword>
<proteinExistence type="inferred from homology"/>
<evidence type="ECO:0000256" key="3">
    <source>
        <dbReference type="SAM" id="Coils"/>
    </source>
</evidence>
<dbReference type="InterPro" id="IPR010131">
    <property type="entry name" value="MdtP/NodT-like"/>
</dbReference>
<dbReference type="Pfam" id="PF02321">
    <property type="entry name" value="OEP"/>
    <property type="match status" value="2"/>
</dbReference>
<comment type="caution">
    <text evidence="4">The sequence shown here is derived from an EMBL/GenBank/DDBJ whole genome shotgun (WGS) entry which is preliminary data.</text>
</comment>
<dbReference type="NCBIfam" id="TIGR01845">
    <property type="entry name" value="outer_NodT"/>
    <property type="match status" value="1"/>
</dbReference>
<feature type="chain" id="PRO_5031597364" evidence="2">
    <location>
        <begin position="34"/>
        <end position="510"/>
    </location>
</feature>
<evidence type="ECO:0000256" key="2">
    <source>
        <dbReference type="RuleBase" id="RU362097"/>
    </source>
</evidence>
<dbReference type="Gene3D" id="1.20.1600.10">
    <property type="entry name" value="Outer membrane efflux proteins (OEP)"/>
    <property type="match status" value="1"/>
</dbReference>
<dbReference type="GO" id="GO:0005886">
    <property type="term" value="C:plasma membrane"/>
    <property type="evidence" value="ECO:0007669"/>
    <property type="project" value="UniProtKB-SubCell"/>
</dbReference>
<dbReference type="AlphaFoldDB" id="A0A7V8JVM0"/>
<feature type="coiled-coil region" evidence="3">
    <location>
        <begin position="398"/>
        <end position="439"/>
    </location>
</feature>
<accession>A0A7V8JVM0</accession>
<dbReference type="Gene3D" id="2.20.200.10">
    <property type="entry name" value="Outer membrane efflux proteins (OEP)"/>
    <property type="match status" value="1"/>
</dbReference>
<comment type="subcellular location">
    <subcellularLocation>
        <location evidence="2">Cell membrane</location>
        <topology evidence="2">Lipid-anchor</topology>
    </subcellularLocation>
</comment>
<keyword evidence="2" id="KW-0732">Signal</keyword>
<dbReference type="Proteomes" id="UP000462435">
    <property type="component" value="Unassembled WGS sequence"/>
</dbReference>
<evidence type="ECO:0000256" key="1">
    <source>
        <dbReference type="ARBA" id="ARBA00007613"/>
    </source>
</evidence>
<dbReference type="EMBL" id="WNDX01000008">
    <property type="protein sequence ID" value="KAF1047844.1"/>
    <property type="molecule type" value="Genomic_DNA"/>
</dbReference>
<dbReference type="PANTHER" id="PTHR30203:SF25">
    <property type="entry name" value="OUTER MEMBRANE PROTEIN-RELATED"/>
    <property type="match status" value="1"/>
</dbReference>
<evidence type="ECO:0000313" key="5">
    <source>
        <dbReference type="Proteomes" id="UP000462435"/>
    </source>
</evidence>
<dbReference type="PANTHER" id="PTHR30203">
    <property type="entry name" value="OUTER MEMBRANE CATION EFFLUX PROTEIN"/>
    <property type="match status" value="1"/>
</dbReference>
<feature type="signal peptide" evidence="2">
    <location>
        <begin position="1"/>
        <end position="33"/>
    </location>
</feature>
<organism evidence="4 5">
    <name type="scientific">Herbaspirillum frisingense</name>
    <dbReference type="NCBI Taxonomy" id="92645"/>
    <lineage>
        <taxon>Bacteria</taxon>
        <taxon>Pseudomonadati</taxon>
        <taxon>Pseudomonadota</taxon>
        <taxon>Betaproteobacteria</taxon>
        <taxon>Burkholderiales</taxon>
        <taxon>Oxalobacteraceae</taxon>
        <taxon>Herbaspirillum</taxon>
    </lineage>
</organism>
<gene>
    <name evidence="4" type="primary">oprM_1</name>
    <name evidence="4" type="ORF">GAK35_00464</name>
</gene>